<name>A0A0L8G2Z0_OCTBM</name>
<sequence length="84" mass="10296">MKCTTYLQIRVKLKLKYQQSWSHHNQWYSNCDTLPSYMYVGFVYLSFWLQFFSFQILSSGPKKRDVIWAKKCQNNKNPRRLLHQ</sequence>
<accession>A0A0L8G2Z0</accession>
<protein>
    <submittedName>
        <fullName evidence="2">Uncharacterized protein</fullName>
    </submittedName>
</protein>
<organism evidence="2">
    <name type="scientific">Octopus bimaculoides</name>
    <name type="common">California two-spotted octopus</name>
    <dbReference type="NCBI Taxonomy" id="37653"/>
    <lineage>
        <taxon>Eukaryota</taxon>
        <taxon>Metazoa</taxon>
        <taxon>Spiralia</taxon>
        <taxon>Lophotrochozoa</taxon>
        <taxon>Mollusca</taxon>
        <taxon>Cephalopoda</taxon>
        <taxon>Coleoidea</taxon>
        <taxon>Octopodiformes</taxon>
        <taxon>Octopoda</taxon>
        <taxon>Incirrata</taxon>
        <taxon>Octopodidae</taxon>
        <taxon>Octopus</taxon>
    </lineage>
</organism>
<evidence type="ECO:0000313" key="2">
    <source>
        <dbReference type="EMBL" id="KOF71248.1"/>
    </source>
</evidence>
<keyword evidence="1" id="KW-0812">Transmembrane</keyword>
<dbReference type="AlphaFoldDB" id="A0A0L8G2Z0"/>
<dbReference type="EMBL" id="KQ424264">
    <property type="protein sequence ID" value="KOF71248.1"/>
    <property type="molecule type" value="Genomic_DNA"/>
</dbReference>
<keyword evidence="1" id="KW-1133">Transmembrane helix</keyword>
<keyword evidence="1" id="KW-0472">Membrane</keyword>
<evidence type="ECO:0000256" key="1">
    <source>
        <dbReference type="SAM" id="Phobius"/>
    </source>
</evidence>
<proteinExistence type="predicted"/>
<reference evidence="2" key="1">
    <citation type="submission" date="2015-07" db="EMBL/GenBank/DDBJ databases">
        <title>MeaNS - Measles Nucleotide Surveillance Program.</title>
        <authorList>
            <person name="Tran T."/>
            <person name="Druce J."/>
        </authorList>
    </citation>
    <scope>NUCLEOTIDE SEQUENCE</scope>
    <source>
        <strain evidence="2">UCB-OBI-ISO-001</strain>
        <tissue evidence="2">Gonad</tissue>
    </source>
</reference>
<feature type="transmembrane region" description="Helical" evidence="1">
    <location>
        <begin position="37"/>
        <end position="57"/>
    </location>
</feature>
<gene>
    <name evidence="2" type="ORF">OCBIM_22001304mg</name>
</gene>